<dbReference type="EMBL" id="BJHW01000001">
    <property type="protein sequence ID" value="GDY56621.1"/>
    <property type="molecule type" value="Genomic_DNA"/>
</dbReference>
<organism evidence="2 3">
    <name type="scientific">Streptomyces violaceusniger</name>
    <dbReference type="NCBI Taxonomy" id="68280"/>
    <lineage>
        <taxon>Bacteria</taxon>
        <taxon>Bacillati</taxon>
        <taxon>Actinomycetota</taxon>
        <taxon>Actinomycetes</taxon>
        <taxon>Kitasatosporales</taxon>
        <taxon>Streptomycetaceae</taxon>
        <taxon>Streptomyces</taxon>
        <taxon>Streptomyces violaceusniger group</taxon>
    </lineage>
</organism>
<dbReference type="InterPro" id="IPR024465">
    <property type="entry name" value="DUF2399"/>
</dbReference>
<dbReference type="Pfam" id="PF09664">
    <property type="entry name" value="DUF2399"/>
    <property type="match status" value="1"/>
</dbReference>
<feature type="domain" description="DUF2399" evidence="1">
    <location>
        <begin position="2"/>
        <end position="53"/>
    </location>
</feature>
<comment type="caution">
    <text evidence="2">The sequence shown here is derived from an EMBL/GenBank/DDBJ whole genome shotgun (WGS) entry which is preliminary data.</text>
</comment>
<accession>A0A4D4L4T5</accession>
<sequence length="69" mass="7345">MVHICENPTVLATAADTYGPACPPLICLQGQPSAAALTLLRHLHANRAKLLYHVLPGASTCSRTLRLIV</sequence>
<proteinExistence type="predicted"/>
<evidence type="ECO:0000259" key="1">
    <source>
        <dbReference type="Pfam" id="PF09664"/>
    </source>
</evidence>
<dbReference type="AlphaFoldDB" id="A0A4D4L4T5"/>
<protein>
    <recommendedName>
        <fullName evidence="1">DUF2399 domain-containing protein</fullName>
    </recommendedName>
</protein>
<dbReference type="Proteomes" id="UP000301309">
    <property type="component" value="Unassembled WGS sequence"/>
</dbReference>
<name>A0A4D4L4T5_STRVO</name>
<reference evidence="2 3" key="1">
    <citation type="journal article" date="2020" name="Int. J. Syst. Evol. Microbiol.">
        <title>Reclassification of Streptomyces castelarensis and Streptomyces sporoclivatus as later heterotypic synonyms of Streptomyces antimycoticus.</title>
        <authorList>
            <person name="Komaki H."/>
            <person name="Tamura T."/>
        </authorList>
    </citation>
    <scope>NUCLEOTIDE SEQUENCE [LARGE SCALE GENOMIC DNA]</scope>
    <source>
        <strain evidence="2 3">NBRC 13459</strain>
    </source>
</reference>
<gene>
    <name evidence="2" type="ORF">SVIO_072440</name>
</gene>
<evidence type="ECO:0000313" key="2">
    <source>
        <dbReference type="EMBL" id="GDY56621.1"/>
    </source>
</evidence>
<keyword evidence="3" id="KW-1185">Reference proteome</keyword>
<evidence type="ECO:0000313" key="3">
    <source>
        <dbReference type="Proteomes" id="UP000301309"/>
    </source>
</evidence>